<dbReference type="AlphaFoldDB" id="E9E9X4"/>
<dbReference type="EMBL" id="GL698529">
    <property type="protein sequence ID" value="EFY87325.1"/>
    <property type="molecule type" value="Genomic_DNA"/>
</dbReference>
<reference evidence="2 3" key="1">
    <citation type="journal article" date="2011" name="PLoS Genet.">
        <title>Genome sequencing and comparative transcriptomics of the model entomopathogenic fungi Metarhizium anisopliae and M. acridum.</title>
        <authorList>
            <person name="Gao Q."/>
            <person name="Jin K."/>
            <person name="Ying S.H."/>
            <person name="Zhang Y."/>
            <person name="Xiao G."/>
            <person name="Shang Y."/>
            <person name="Duan Z."/>
            <person name="Hu X."/>
            <person name="Xie X.Q."/>
            <person name="Zhou G."/>
            <person name="Peng G."/>
            <person name="Luo Z."/>
            <person name="Huang W."/>
            <person name="Wang B."/>
            <person name="Fang W."/>
            <person name="Wang S."/>
            <person name="Zhong Y."/>
            <person name="Ma L.J."/>
            <person name="St Leger R.J."/>
            <person name="Zhao G.P."/>
            <person name="Pei Y."/>
            <person name="Feng M.G."/>
            <person name="Xia Y."/>
            <person name="Wang C."/>
        </authorList>
    </citation>
    <scope>NUCLEOTIDE SEQUENCE [LARGE SCALE GENOMIC DNA]</scope>
    <source>
        <strain evidence="2 3">CQMa 102</strain>
    </source>
</reference>
<evidence type="ECO:0000313" key="2">
    <source>
        <dbReference type="EMBL" id="EFY87325.1"/>
    </source>
</evidence>
<organism evidence="3">
    <name type="scientific">Metarhizium acridum (strain CQMa 102)</name>
    <dbReference type="NCBI Taxonomy" id="655827"/>
    <lineage>
        <taxon>Eukaryota</taxon>
        <taxon>Fungi</taxon>
        <taxon>Dikarya</taxon>
        <taxon>Ascomycota</taxon>
        <taxon>Pezizomycotina</taxon>
        <taxon>Sordariomycetes</taxon>
        <taxon>Hypocreomycetidae</taxon>
        <taxon>Hypocreales</taxon>
        <taxon>Clavicipitaceae</taxon>
        <taxon>Metarhizium</taxon>
    </lineage>
</organism>
<evidence type="ECO:0000313" key="3">
    <source>
        <dbReference type="Proteomes" id="UP000002499"/>
    </source>
</evidence>
<feature type="compositionally biased region" description="Basic residues" evidence="1">
    <location>
        <begin position="37"/>
        <end position="54"/>
    </location>
</feature>
<evidence type="ECO:0000256" key="1">
    <source>
        <dbReference type="SAM" id="MobiDB-lite"/>
    </source>
</evidence>
<keyword evidence="3" id="KW-1185">Reference proteome</keyword>
<dbReference type="Proteomes" id="UP000002499">
    <property type="component" value="Unassembled WGS sequence"/>
</dbReference>
<name>E9E9X4_METAQ</name>
<proteinExistence type="predicted"/>
<accession>E9E9X4</accession>
<gene>
    <name evidence="2" type="ORF">MAC_06672</name>
</gene>
<feature type="region of interest" description="Disordered" evidence="1">
    <location>
        <begin position="161"/>
        <end position="233"/>
    </location>
</feature>
<feature type="region of interest" description="Disordered" evidence="1">
    <location>
        <begin position="34"/>
        <end position="55"/>
    </location>
</feature>
<dbReference type="HOGENOM" id="CLU_1190153_0_0_1"/>
<dbReference type="InParanoid" id="E9E9X4"/>
<feature type="compositionally biased region" description="Polar residues" evidence="1">
    <location>
        <begin position="165"/>
        <end position="192"/>
    </location>
</feature>
<protein>
    <submittedName>
        <fullName evidence="2">Uncharacterized protein</fullName>
    </submittedName>
</protein>
<feature type="compositionally biased region" description="Basic and acidic residues" evidence="1">
    <location>
        <begin position="205"/>
        <end position="219"/>
    </location>
</feature>
<sequence>MPTTFLCCLLQNQLGSTADVFVWLLEARRNHTVDRKSARRKASRKDKKMMRKLTRGTSGRSFADWQCASSSRTAESLNRSFALGKMKRAGGGWIKEEQHLRRRGRAMLIRKERPSSTKRWLPVAESQVGANLAKRKRPVGTSQDRIVDIWKWKQAEQTLKRGASSLHTQQGLRTQSRLTSDRQASSGSTSDQRAWGMEPGTWHWANEHAKRTRPKRSEPGDPCPLPRRSDSNR</sequence>